<name>A0A7Z2G9Q9_9BURK</name>
<dbReference type="GO" id="GO:0006351">
    <property type="term" value="P:DNA-templated transcription"/>
    <property type="evidence" value="ECO:0007669"/>
    <property type="project" value="TreeGrafter"/>
</dbReference>
<protein>
    <submittedName>
        <fullName evidence="1">PaaX family transcriptional regulator</fullName>
    </submittedName>
</protein>
<reference evidence="1 2" key="1">
    <citation type="submission" date="2019-12" db="EMBL/GenBank/DDBJ databases">
        <title>Paraburkholderia acidiphila 7Q-K02 sp. nov and Paraburkholderia acidisoli DHF22 sp. nov., two strains isolated from forest soil.</title>
        <authorList>
            <person name="Gao Z."/>
            <person name="Qiu L."/>
        </authorList>
    </citation>
    <scope>NUCLEOTIDE SEQUENCE [LARGE SCALE GENOMIC DNA]</scope>
    <source>
        <strain evidence="1 2">7Q-K02</strain>
    </source>
</reference>
<dbReference type="AlphaFoldDB" id="A0A7Z2G9Q9"/>
<dbReference type="OrthoDB" id="6380574at2"/>
<sequence>MGTICNVPVALPNAPDLVLDLLEAHGGALAGQAICRAGVLLGHRESTMRVAMTRLLEAGKLGRRERGWYELNPDGLKLRGMLDVWTRNVVEEVPWQREWVAVHDAHVGRADKSLWRRHQLALALRGFAEFEFGLKIRPANRVGGVDVERRELKGLGLAPMATVFLLVDWDQESAQRAHRLWPTGELARDCAQCLAALDKHRRLLAKMPIERALRESFLLGRAAVMLLIRDPLLPEALMNPQLRNALANEVRSYKSMAHGMWDAWLRTSPQG</sequence>
<dbReference type="InterPro" id="IPR036388">
    <property type="entry name" value="WH-like_DNA-bd_sf"/>
</dbReference>
<evidence type="ECO:0000313" key="1">
    <source>
        <dbReference type="EMBL" id="QGZ57731.1"/>
    </source>
</evidence>
<proteinExistence type="predicted"/>
<gene>
    <name evidence="1" type="ORF">FAZ97_22855</name>
</gene>
<dbReference type="RefSeq" id="WP_158760669.1">
    <property type="nucleotide sequence ID" value="NZ_CP046910.1"/>
</dbReference>
<dbReference type="EMBL" id="CP046910">
    <property type="protein sequence ID" value="QGZ57731.1"/>
    <property type="molecule type" value="Genomic_DNA"/>
</dbReference>
<dbReference type="Proteomes" id="UP000434209">
    <property type="component" value="Chromosome 2"/>
</dbReference>
<evidence type="ECO:0000313" key="2">
    <source>
        <dbReference type="Proteomes" id="UP000434209"/>
    </source>
</evidence>
<dbReference type="Gene3D" id="1.10.10.10">
    <property type="entry name" value="Winged helix-like DNA-binding domain superfamily/Winged helix DNA-binding domain"/>
    <property type="match status" value="1"/>
</dbReference>
<dbReference type="PANTHER" id="PTHR30319">
    <property type="entry name" value="PHENYLACETIC ACID REGULATOR-RELATED TRANSCRIPTIONAL REPRESSOR"/>
    <property type="match status" value="1"/>
</dbReference>
<organism evidence="1 2">
    <name type="scientific">Paraburkholderia acidiphila</name>
    <dbReference type="NCBI Taxonomy" id="2571747"/>
    <lineage>
        <taxon>Bacteria</taxon>
        <taxon>Pseudomonadati</taxon>
        <taxon>Pseudomonadota</taxon>
        <taxon>Betaproteobacteria</taxon>
        <taxon>Burkholderiales</taxon>
        <taxon>Burkholderiaceae</taxon>
        <taxon>Paraburkholderia</taxon>
    </lineage>
</organism>
<dbReference type="KEGG" id="pacp:FAZ97_22855"/>
<accession>A0A7Z2G9Q9</accession>
<keyword evidence="2" id="KW-1185">Reference proteome</keyword>
<dbReference type="PANTHER" id="PTHR30319:SF1">
    <property type="entry name" value="TRANSCRIPTIONAL REPRESSOR PAAX"/>
    <property type="match status" value="1"/>
</dbReference>